<gene>
    <name evidence="2" type="ORF">A9Q93_09790</name>
</gene>
<keyword evidence="1" id="KW-0812">Transmembrane</keyword>
<feature type="transmembrane region" description="Helical" evidence="1">
    <location>
        <begin position="199"/>
        <end position="216"/>
    </location>
</feature>
<feature type="transmembrane region" description="Helical" evidence="1">
    <location>
        <begin position="6"/>
        <end position="28"/>
    </location>
</feature>
<name>A0A1Z8ARC4_9FLAO</name>
<evidence type="ECO:0000313" key="2">
    <source>
        <dbReference type="EMBL" id="OUS12884.1"/>
    </source>
</evidence>
<feature type="transmembrane region" description="Helical" evidence="1">
    <location>
        <begin position="35"/>
        <end position="56"/>
    </location>
</feature>
<dbReference type="AlphaFoldDB" id="A0A1Z8ARC4"/>
<sequence length="240" mass="27623">MKEKIIYLTVIFGLLIFIGFLIEVVFYVNTALNDFVRFLFVLPWILIIGFFVYRFINKIDDITIGTFAGASVLIGLLLSIVTLILNLSLGLDKIIEKNYVAVYGITTGFDSRSDSEQDIKHKTNVYKINDSRAKREINKMEYVYEDASTKEFLFWQTAFASGFEPINISEYNGSNSFGKIITLFFTVGPIFILELFINAIMSSWILFIIPIIGLFFKRMLFEKELKPFTNYFTNSVKKTA</sequence>
<feature type="transmembrane region" description="Helical" evidence="1">
    <location>
        <begin position="176"/>
        <end position="193"/>
    </location>
</feature>
<reference evidence="3" key="1">
    <citation type="journal article" date="2017" name="Proc. Natl. Acad. Sci. U.S.A.">
        <title>Simulation of Deepwater Horizon oil plume reveals substrate specialization within a complex community of hydrocarbon-degraders.</title>
        <authorList>
            <person name="Hu P."/>
            <person name="Dubinsky E.A."/>
            <person name="Probst A.J."/>
            <person name="Wang J."/>
            <person name="Sieber C.M.K."/>
            <person name="Tom L.M."/>
            <person name="Gardinali P."/>
            <person name="Banfield J.F."/>
            <person name="Atlas R.M."/>
            <person name="Andersen G.L."/>
        </authorList>
    </citation>
    <scope>NUCLEOTIDE SEQUENCE [LARGE SCALE GENOMIC DNA]</scope>
</reference>
<feature type="transmembrane region" description="Helical" evidence="1">
    <location>
        <begin position="62"/>
        <end position="87"/>
    </location>
</feature>
<dbReference type="Proteomes" id="UP000196102">
    <property type="component" value="Unassembled WGS sequence"/>
</dbReference>
<protein>
    <submittedName>
        <fullName evidence="2">Uncharacterized protein</fullName>
    </submittedName>
</protein>
<dbReference type="RefSeq" id="WP_303687247.1">
    <property type="nucleotide sequence ID" value="NZ_CAJXYO010000009.1"/>
</dbReference>
<keyword evidence="1" id="KW-0472">Membrane</keyword>
<organism evidence="2 3">
    <name type="scientific">Nonlabens dokdonensis</name>
    <dbReference type="NCBI Taxonomy" id="328515"/>
    <lineage>
        <taxon>Bacteria</taxon>
        <taxon>Pseudomonadati</taxon>
        <taxon>Bacteroidota</taxon>
        <taxon>Flavobacteriia</taxon>
        <taxon>Flavobacteriales</taxon>
        <taxon>Flavobacteriaceae</taxon>
        <taxon>Nonlabens</taxon>
    </lineage>
</organism>
<dbReference type="EMBL" id="MAAX01000154">
    <property type="protein sequence ID" value="OUS12884.1"/>
    <property type="molecule type" value="Genomic_DNA"/>
</dbReference>
<evidence type="ECO:0000313" key="3">
    <source>
        <dbReference type="Proteomes" id="UP000196102"/>
    </source>
</evidence>
<accession>A0A1Z8ARC4</accession>
<comment type="caution">
    <text evidence="2">The sequence shown here is derived from an EMBL/GenBank/DDBJ whole genome shotgun (WGS) entry which is preliminary data.</text>
</comment>
<evidence type="ECO:0000256" key="1">
    <source>
        <dbReference type="SAM" id="Phobius"/>
    </source>
</evidence>
<keyword evidence="1" id="KW-1133">Transmembrane helix</keyword>
<proteinExistence type="predicted"/>